<protein>
    <submittedName>
        <fullName evidence="1">Uncharacterized protein</fullName>
    </submittedName>
</protein>
<comment type="caution">
    <text evidence="1">The sequence shown here is derived from an EMBL/GenBank/DDBJ whole genome shotgun (WGS) entry which is preliminary data.</text>
</comment>
<proteinExistence type="predicted"/>
<reference evidence="1 2" key="1">
    <citation type="journal article" date="2019" name="Commun. Biol.">
        <title>The bagworm genome reveals a unique fibroin gene that provides high tensile strength.</title>
        <authorList>
            <person name="Kono N."/>
            <person name="Nakamura H."/>
            <person name="Ohtoshi R."/>
            <person name="Tomita M."/>
            <person name="Numata K."/>
            <person name="Arakawa K."/>
        </authorList>
    </citation>
    <scope>NUCLEOTIDE SEQUENCE [LARGE SCALE GENOMIC DNA]</scope>
</reference>
<dbReference type="Proteomes" id="UP000299102">
    <property type="component" value="Unassembled WGS sequence"/>
</dbReference>
<evidence type="ECO:0000313" key="1">
    <source>
        <dbReference type="EMBL" id="GBP05391.1"/>
    </source>
</evidence>
<keyword evidence="2" id="KW-1185">Reference proteome</keyword>
<organism evidence="1 2">
    <name type="scientific">Eumeta variegata</name>
    <name type="common">Bagworm moth</name>
    <name type="synonym">Eumeta japonica</name>
    <dbReference type="NCBI Taxonomy" id="151549"/>
    <lineage>
        <taxon>Eukaryota</taxon>
        <taxon>Metazoa</taxon>
        <taxon>Ecdysozoa</taxon>
        <taxon>Arthropoda</taxon>
        <taxon>Hexapoda</taxon>
        <taxon>Insecta</taxon>
        <taxon>Pterygota</taxon>
        <taxon>Neoptera</taxon>
        <taxon>Endopterygota</taxon>
        <taxon>Lepidoptera</taxon>
        <taxon>Glossata</taxon>
        <taxon>Ditrysia</taxon>
        <taxon>Tineoidea</taxon>
        <taxon>Psychidae</taxon>
        <taxon>Oiketicinae</taxon>
        <taxon>Eumeta</taxon>
    </lineage>
</organism>
<evidence type="ECO:0000313" key="2">
    <source>
        <dbReference type="Proteomes" id="UP000299102"/>
    </source>
</evidence>
<dbReference type="AlphaFoldDB" id="A0A4C1SWI2"/>
<gene>
    <name evidence="1" type="ORF">EVAR_76805_1</name>
</gene>
<accession>A0A4C1SWI2</accession>
<dbReference type="EMBL" id="BGZK01000017">
    <property type="protein sequence ID" value="GBP05391.1"/>
    <property type="molecule type" value="Genomic_DNA"/>
</dbReference>
<sequence length="105" mass="11711">MLSRFGERAMFIIRARVITQAPDEAGRQDSREPSKTNPYSKIRLVLYSVSGVHSTRSDTFSCGFDLYAPQSSDVKFRIIIAFYLRKAGLCTSTVGRIVGLCSIAR</sequence>
<name>A0A4C1SWI2_EUMVA</name>